<dbReference type="EMBL" id="CP002299">
    <property type="protein sequence ID" value="ADP84736.1"/>
    <property type="molecule type" value="Genomic_DNA"/>
</dbReference>
<evidence type="ECO:0000313" key="3">
    <source>
        <dbReference type="Proteomes" id="UP000002484"/>
    </source>
</evidence>
<proteinExistence type="predicted"/>
<protein>
    <submittedName>
        <fullName evidence="2">Uncharacterized protein</fullName>
    </submittedName>
</protein>
<name>E3JCE7_PSEI1</name>
<keyword evidence="3" id="KW-1185">Reference proteome</keyword>
<dbReference type="HOGENOM" id="CLU_2665774_0_0_11"/>
<dbReference type="KEGG" id="fri:FraEuI1c_6767"/>
<dbReference type="RefSeq" id="WP_013427847.1">
    <property type="nucleotide sequence ID" value="NC_014666.1"/>
</dbReference>
<sequence precursor="true">MVIVALITLAVLLIVAGVRRFGADSRDGRDWRRPPPSTLDDSHPWTAGYRDGPRLHDVQARQETLAGSRQRGLFG</sequence>
<dbReference type="Proteomes" id="UP000002484">
    <property type="component" value="Chromosome"/>
</dbReference>
<organism evidence="2 3">
    <name type="scientific">Pseudofrankia inefficax (strain DSM 45817 / CECT 9037 / DDB 130130 / EuI1c)</name>
    <name type="common">Frankia inefficax</name>
    <dbReference type="NCBI Taxonomy" id="298654"/>
    <lineage>
        <taxon>Bacteria</taxon>
        <taxon>Bacillati</taxon>
        <taxon>Actinomycetota</taxon>
        <taxon>Actinomycetes</taxon>
        <taxon>Frankiales</taxon>
        <taxon>Frankiaceae</taxon>
        <taxon>Pseudofrankia</taxon>
    </lineage>
</organism>
<evidence type="ECO:0000256" key="1">
    <source>
        <dbReference type="SAM" id="MobiDB-lite"/>
    </source>
</evidence>
<dbReference type="InParanoid" id="E3JCE7"/>
<evidence type="ECO:0000313" key="2">
    <source>
        <dbReference type="EMBL" id="ADP84736.1"/>
    </source>
</evidence>
<feature type="region of interest" description="Disordered" evidence="1">
    <location>
        <begin position="24"/>
        <end position="53"/>
    </location>
</feature>
<dbReference type="OrthoDB" id="3215379at2"/>
<accession>E3JCE7</accession>
<reference evidence="2 3" key="1">
    <citation type="submission" date="2010-10" db="EMBL/GenBank/DDBJ databases">
        <title>Complete sequence of Frankia sp. EuI1c.</title>
        <authorList>
            <consortium name="US DOE Joint Genome Institute"/>
            <person name="Lucas S."/>
            <person name="Copeland A."/>
            <person name="Lapidus A."/>
            <person name="Cheng J.-F."/>
            <person name="Bruce D."/>
            <person name="Goodwin L."/>
            <person name="Pitluck S."/>
            <person name="Chertkov O."/>
            <person name="Detter J.C."/>
            <person name="Han C."/>
            <person name="Tapia R."/>
            <person name="Land M."/>
            <person name="Hauser L."/>
            <person name="Jeffries C."/>
            <person name="Kyrpides N."/>
            <person name="Ivanova N."/>
            <person name="Mikhailova N."/>
            <person name="Beauchemin N."/>
            <person name="Sen A."/>
            <person name="Sur S.A."/>
            <person name="Gtari M."/>
            <person name="Wall L."/>
            <person name="Tisa L."/>
            <person name="Woyke T."/>
        </authorList>
    </citation>
    <scope>NUCLEOTIDE SEQUENCE [LARGE SCALE GENOMIC DNA]</scope>
    <source>
        <strain evidence="3">DSM 45817 / CECT 9037 / EuI1c</strain>
    </source>
</reference>
<gene>
    <name evidence="2" type="ordered locus">FraEuI1c_6767</name>
</gene>
<feature type="compositionally biased region" description="Basic and acidic residues" evidence="1">
    <location>
        <begin position="24"/>
        <end position="33"/>
    </location>
</feature>
<dbReference type="AlphaFoldDB" id="E3JCE7"/>